<gene>
    <name evidence="2" type="ORF">H480_19143</name>
</gene>
<dbReference type="AlphaFoldDB" id="R1HTJ7"/>
<keyword evidence="3" id="KW-1185">Reference proteome</keyword>
<evidence type="ECO:0000313" key="3">
    <source>
        <dbReference type="Proteomes" id="UP000014139"/>
    </source>
</evidence>
<name>R1HTJ7_9PSEU</name>
<protein>
    <submittedName>
        <fullName evidence="2">Uncharacterized protein</fullName>
    </submittedName>
</protein>
<comment type="caution">
    <text evidence="2">The sequence shown here is derived from an EMBL/GenBank/DDBJ whole genome shotgun (WGS) entry which is preliminary data.</text>
</comment>
<dbReference type="Proteomes" id="UP000014139">
    <property type="component" value="Unassembled WGS sequence"/>
</dbReference>
<evidence type="ECO:0000256" key="1">
    <source>
        <dbReference type="SAM" id="MobiDB-lite"/>
    </source>
</evidence>
<reference evidence="2 3" key="1">
    <citation type="submission" date="2013-02" db="EMBL/GenBank/DDBJ databases">
        <title>Draft genome sequence of Amycolatopsis vancoresmycina strain DSM 44592T.</title>
        <authorList>
            <person name="Kumar S."/>
            <person name="Kaur N."/>
            <person name="Kaur C."/>
            <person name="Raghava G.P.S."/>
            <person name="Mayilraj S."/>
        </authorList>
    </citation>
    <scope>NUCLEOTIDE SEQUENCE [LARGE SCALE GENOMIC DNA]</scope>
    <source>
        <strain evidence="2 3">DSM 44592</strain>
    </source>
</reference>
<evidence type="ECO:0000313" key="2">
    <source>
        <dbReference type="EMBL" id="EOD66870.1"/>
    </source>
</evidence>
<feature type="region of interest" description="Disordered" evidence="1">
    <location>
        <begin position="22"/>
        <end position="55"/>
    </location>
</feature>
<sequence length="188" mass="19706">MMEVLRGTALALVEGSYEGHRAARGRARRPHVEPVEQIGGERQPVDGGPPAGSAAAAAGDELKEAELLQLRHAALRGRRALAQRVGELALAGPHAGAVRVGVRRQEQGGALQLVGELLRIGEAAHDVLPLVAADGPRGVWVGFGSGHAIRQPDSYQARICSRVGSGGAGAVGWSTDRFRFRLSHSLQS</sequence>
<dbReference type="EMBL" id="AOUO01000254">
    <property type="protein sequence ID" value="EOD66870.1"/>
    <property type="molecule type" value="Genomic_DNA"/>
</dbReference>
<organism evidence="2 3">
    <name type="scientific">Amycolatopsis vancoresmycina DSM 44592</name>
    <dbReference type="NCBI Taxonomy" id="1292037"/>
    <lineage>
        <taxon>Bacteria</taxon>
        <taxon>Bacillati</taxon>
        <taxon>Actinomycetota</taxon>
        <taxon>Actinomycetes</taxon>
        <taxon>Pseudonocardiales</taxon>
        <taxon>Pseudonocardiaceae</taxon>
        <taxon>Amycolatopsis</taxon>
    </lineage>
</organism>
<proteinExistence type="predicted"/>
<accession>R1HTJ7</accession>